<gene>
    <name evidence="1" type="ORF">PITC_088960</name>
</gene>
<proteinExistence type="predicted"/>
<evidence type="ECO:0000313" key="1">
    <source>
        <dbReference type="EMBL" id="KGO76482.1"/>
    </source>
</evidence>
<dbReference type="Proteomes" id="UP000030104">
    <property type="component" value="Unassembled WGS sequence"/>
</dbReference>
<keyword evidence="2" id="KW-1185">Reference proteome</keyword>
<accession>A0A0A2L8Q3</accession>
<dbReference type="EMBL" id="JQGA01000244">
    <property type="protein sequence ID" value="KGO76482.1"/>
    <property type="molecule type" value="Genomic_DNA"/>
</dbReference>
<protein>
    <submittedName>
        <fullName evidence="1">Uncharacterized protein</fullName>
    </submittedName>
</protein>
<dbReference type="HOGENOM" id="CLU_2961555_0_0_1"/>
<dbReference type="AlphaFoldDB" id="A0A0A2L8Q3"/>
<name>A0A0A2L8Q3_PENIT</name>
<comment type="caution">
    <text evidence="1">The sequence shown here is derived from an EMBL/GenBank/DDBJ whole genome shotgun (WGS) entry which is preliminary data.</text>
</comment>
<organism evidence="1 2">
    <name type="scientific">Penicillium italicum</name>
    <name type="common">Blue mold</name>
    <dbReference type="NCBI Taxonomy" id="40296"/>
    <lineage>
        <taxon>Eukaryota</taxon>
        <taxon>Fungi</taxon>
        <taxon>Dikarya</taxon>
        <taxon>Ascomycota</taxon>
        <taxon>Pezizomycotina</taxon>
        <taxon>Eurotiomycetes</taxon>
        <taxon>Eurotiomycetidae</taxon>
        <taxon>Eurotiales</taxon>
        <taxon>Aspergillaceae</taxon>
        <taxon>Penicillium</taxon>
    </lineage>
</organism>
<reference evidence="1 2" key="1">
    <citation type="journal article" date="2015" name="Mol. Plant Microbe Interact.">
        <title>Genome, transcriptome, and functional analyses of Penicillium expansum provide new insights into secondary metabolism and pathogenicity.</title>
        <authorList>
            <person name="Ballester A.R."/>
            <person name="Marcet-Houben M."/>
            <person name="Levin E."/>
            <person name="Sela N."/>
            <person name="Selma-Lazaro C."/>
            <person name="Carmona L."/>
            <person name="Wisniewski M."/>
            <person name="Droby S."/>
            <person name="Gonzalez-Candelas L."/>
            <person name="Gabaldon T."/>
        </authorList>
    </citation>
    <scope>NUCLEOTIDE SEQUENCE [LARGE SCALE GENOMIC DNA]</scope>
    <source>
        <strain evidence="1 2">PHI-1</strain>
    </source>
</reference>
<evidence type="ECO:0000313" key="2">
    <source>
        <dbReference type="Proteomes" id="UP000030104"/>
    </source>
</evidence>
<sequence>MLWSQWAATRPPHASSGAHCEVPVSTLTCGSADLRPVLYVIDVRATEVSLLRLYGVQKM</sequence>